<gene>
    <name evidence="1" type="ORF">O9G_000010</name>
</gene>
<proteinExistence type="predicted"/>
<organism evidence="1 2">
    <name type="scientific">Rozella allomycis (strain CSF55)</name>
    <dbReference type="NCBI Taxonomy" id="988480"/>
    <lineage>
        <taxon>Eukaryota</taxon>
        <taxon>Fungi</taxon>
        <taxon>Fungi incertae sedis</taxon>
        <taxon>Cryptomycota</taxon>
        <taxon>Cryptomycota incertae sedis</taxon>
        <taxon>Rozella</taxon>
    </lineage>
</organism>
<reference evidence="1 2" key="1">
    <citation type="journal article" date="2013" name="Curr. Biol.">
        <title>Shared signatures of parasitism and phylogenomics unite Cryptomycota and microsporidia.</title>
        <authorList>
            <person name="James T.Y."/>
            <person name="Pelin A."/>
            <person name="Bonen L."/>
            <person name="Ahrendt S."/>
            <person name="Sain D."/>
            <person name="Corradi N."/>
            <person name="Stajich J.E."/>
        </authorList>
    </citation>
    <scope>NUCLEOTIDE SEQUENCE [LARGE SCALE GENOMIC DNA]</scope>
    <source>
        <strain evidence="1 2">CSF55</strain>
    </source>
</reference>
<accession>A0A075ANR5</accession>
<sequence>MSLLVSPTEKPKKIELIDTELQNIILETQEEQKKSLEWSDIALISIFAEKYYLSVSSKYVTKNLIRPKELTETQFKDLLKNKSFSTFIKILKRIGTK</sequence>
<dbReference type="EMBL" id="KE561209">
    <property type="protein sequence ID" value="EPZ31534.1"/>
    <property type="molecule type" value="Genomic_DNA"/>
</dbReference>
<dbReference type="Proteomes" id="UP000030755">
    <property type="component" value="Unassembled WGS sequence"/>
</dbReference>
<dbReference type="AlphaFoldDB" id="A0A075ANR5"/>
<name>A0A075ANR5_ROZAC</name>
<keyword evidence="2" id="KW-1185">Reference proteome</keyword>
<evidence type="ECO:0000313" key="2">
    <source>
        <dbReference type="Proteomes" id="UP000030755"/>
    </source>
</evidence>
<evidence type="ECO:0000313" key="1">
    <source>
        <dbReference type="EMBL" id="EPZ31534.1"/>
    </source>
</evidence>
<protein>
    <submittedName>
        <fullName evidence="1">Uncharacterized protein</fullName>
    </submittedName>
</protein>
<dbReference type="HOGENOM" id="CLU_2347881_0_0_1"/>